<keyword evidence="4" id="KW-0540">Nuclease</keyword>
<keyword evidence="8 11" id="KW-0378">Hydrolase</keyword>
<evidence type="ECO:0000313" key="13">
    <source>
        <dbReference type="EMBL" id="NSG29994.1"/>
    </source>
</evidence>
<evidence type="ECO:0000256" key="4">
    <source>
        <dbReference type="ARBA" id="ARBA00022722"/>
    </source>
</evidence>
<dbReference type="InterPro" id="IPR027417">
    <property type="entry name" value="P-loop_NTPase"/>
</dbReference>
<dbReference type="InterPro" id="IPR004473">
    <property type="entry name" value="Restrct_endonuc_typeI_HsdR"/>
</dbReference>
<dbReference type="Pfam" id="PF04313">
    <property type="entry name" value="HSDR_N"/>
    <property type="match status" value="1"/>
</dbReference>
<organism evidence="13 14">
    <name type="scientific">Faecalicatena fissicatena</name>
    <dbReference type="NCBI Taxonomy" id="290055"/>
    <lineage>
        <taxon>Bacteria</taxon>
        <taxon>Bacillati</taxon>
        <taxon>Bacillota</taxon>
        <taxon>Clostridia</taxon>
        <taxon>Lachnospirales</taxon>
        <taxon>Lachnospiraceae</taxon>
        <taxon>Faecalicatena</taxon>
    </lineage>
</organism>
<evidence type="ECO:0000313" key="14">
    <source>
        <dbReference type="Proteomes" id="UP000821846"/>
    </source>
</evidence>
<dbReference type="SMART" id="SM00487">
    <property type="entry name" value="DEXDc"/>
    <property type="match status" value="1"/>
</dbReference>
<dbReference type="InterPro" id="IPR051268">
    <property type="entry name" value="Type-I_R_enzyme_R_subunit"/>
</dbReference>
<keyword evidence="6 11" id="KW-0680">Restriction system</keyword>
<comment type="subunit">
    <text evidence="3 11">The type I restriction/modification system is composed of three polypeptides R, M and S.</text>
</comment>
<dbReference type="Proteomes" id="UP000821846">
    <property type="component" value="Unassembled WGS sequence"/>
</dbReference>
<evidence type="ECO:0000256" key="8">
    <source>
        <dbReference type="ARBA" id="ARBA00022801"/>
    </source>
</evidence>
<dbReference type="GO" id="GO:0004519">
    <property type="term" value="F:endonuclease activity"/>
    <property type="evidence" value="ECO:0007669"/>
    <property type="project" value="UniProtKB-KW"/>
</dbReference>
<dbReference type="InterPro" id="IPR014001">
    <property type="entry name" value="Helicase_ATP-bd"/>
</dbReference>
<dbReference type="PANTHER" id="PTHR30195:SF15">
    <property type="entry name" value="TYPE I RESTRICTION ENZYME HINDI ENDONUCLEASE SUBUNIT"/>
    <property type="match status" value="1"/>
</dbReference>
<dbReference type="InterPro" id="IPR007409">
    <property type="entry name" value="Restrct_endonuc_type1_HsdR_N"/>
</dbReference>
<name>A0ABX2GYD5_9FIRM</name>
<dbReference type="Pfam" id="PF22679">
    <property type="entry name" value="T1R_D3-like"/>
    <property type="match status" value="1"/>
</dbReference>
<dbReference type="Pfam" id="PF11867">
    <property type="entry name" value="T1RH-like_C"/>
    <property type="match status" value="1"/>
</dbReference>
<evidence type="ECO:0000256" key="5">
    <source>
        <dbReference type="ARBA" id="ARBA00022741"/>
    </source>
</evidence>
<dbReference type="NCBIfam" id="TIGR00348">
    <property type="entry name" value="hsdR"/>
    <property type="match status" value="1"/>
</dbReference>
<comment type="function">
    <text evidence="11">Subunit R is required for both nuclease and ATPase activities, but not for modification.</text>
</comment>
<evidence type="ECO:0000256" key="7">
    <source>
        <dbReference type="ARBA" id="ARBA00022759"/>
    </source>
</evidence>
<dbReference type="InterPro" id="IPR021810">
    <property type="entry name" value="T1RH-like_C"/>
</dbReference>
<dbReference type="Pfam" id="PF18766">
    <property type="entry name" value="SWI2_SNF2"/>
    <property type="match status" value="1"/>
</dbReference>
<accession>A0ABX2GYD5</accession>
<evidence type="ECO:0000256" key="11">
    <source>
        <dbReference type="RuleBase" id="RU364115"/>
    </source>
</evidence>
<evidence type="ECO:0000256" key="2">
    <source>
        <dbReference type="ARBA" id="ARBA00008598"/>
    </source>
</evidence>
<dbReference type="CDD" id="cd18030">
    <property type="entry name" value="DEXHc_RE_I_HsdR"/>
    <property type="match status" value="1"/>
</dbReference>
<proteinExistence type="inferred from homology"/>
<protein>
    <recommendedName>
        <fullName evidence="11">Type I restriction enzyme endonuclease subunit</fullName>
        <shortName evidence="11">R protein</shortName>
        <ecNumber evidence="11">3.1.21.3</ecNumber>
    </recommendedName>
    <alternativeName>
        <fullName evidence="11">Type-1 restriction enzyme R protein</fullName>
    </alternativeName>
</protein>
<dbReference type="RefSeq" id="WP_173866171.1">
    <property type="nucleotide sequence ID" value="NZ_JAAWUU010000018.1"/>
</dbReference>
<keyword evidence="5 11" id="KW-0547">Nucleotide-binding</keyword>
<sequence>MSDFYTEADYENSVIELFQNMGYRYVYAPDLERDFRSPLYGEELEEAIHRINPDMPEQALADAIYKLKNFENAELVLKNAIFMEYIQHGIEVRYFVDGEERSGLVYLVDYKNTDNNSFVVANQWTFIENSNKRPDILLFLNGMPVVLIELKSPSREETDASEAYMQIRNYMHEIPSMFIYNCICVMSDHLTSKAGTITSGEDRFMEWKTKDGNYENTQYAQFDTFFEGMFEKERLLDIIKNFICFSNDGSQQIKILAGYHQYFAVNKAVLSTKHATETDGKGGVFWHTQGSGKSLSMVFYAHRLQDTLDSPTIVVITDRNDLDGQLYGQFAKCSSFLRQEPVHADKRKLSDEDKERNRHLRKGEKPVVGLRDWLNDRKANGIVFTTMQKFEESFECLSERRNIIVMADEAHRGQYGLKEKVDARTGEIKIGSARVIRNALPNATYIGFTGTPISMKDRNTREVFGDYIDIYDMTQAVEDGATRPIYYESRVIKLKLDEHTLKLIDQEYDIMANNADPEVIEKSKKELGQMEAILGNDKTIASLVDDILDHYENYRENLLTGKAMIVAYSRSIAMKIYERILQLRPSWTEKIAVVMTGSNKDPEEWNKIIGNKRHKDELAKQFKDNDSPLKIAIVVDMWLTGFDVPSLATMYVYKPMQGYNLMQAIARVNRVFGDKEGGLVVDYVGIAAALKQAMNDYTARDKKNYGDTDIAKVAYPKFLEKLSVCRDLFHGYDYSKFVSGTNLERSKTISGAVNFIVSVDKEKDREVFLKEALLLKQALSLCSSLAERDLRVEAAFFESVRVLVTRLMNQGEGKKISLLEMNTRINNLLKASVQSDGVINLFSDINQEFSLFDPKFLEEISKMKEKNLAVELLKKLIAEQVKIYRHTNVVKSEKFSEIIQKTMNAYLNGMLTNEQVIEELLNLAKQIAAAHREGEQLGLTADELAFYDALTKPQAIKDFYENEELIAITKELADTLRKNRTIDWQKRDSARARMRMMIKRLLKKHRYPPEGMDDAVQTVMTQCELWTDNNDMELAQKRTDIYRYSQKPDLGKVAEESVPYGN</sequence>
<evidence type="ECO:0000256" key="9">
    <source>
        <dbReference type="ARBA" id="ARBA00022840"/>
    </source>
</evidence>
<evidence type="ECO:0000256" key="10">
    <source>
        <dbReference type="ARBA" id="ARBA00023125"/>
    </source>
</evidence>
<dbReference type="InterPro" id="IPR040980">
    <property type="entry name" value="SWI2_SNF2"/>
</dbReference>
<dbReference type="PROSITE" id="PS51192">
    <property type="entry name" value="HELICASE_ATP_BIND_1"/>
    <property type="match status" value="1"/>
</dbReference>
<keyword evidence="9 11" id="KW-0067">ATP-binding</keyword>
<dbReference type="Gene3D" id="3.40.50.300">
    <property type="entry name" value="P-loop containing nucleotide triphosphate hydrolases"/>
    <property type="match status" value="2"/>
</dbReference>
<comment type="caution">
    <text evidence="13">The sequence shown here is derived from an EMBL/GenBank/DDBJ whole genome shotgun (WGS) entry which is preliminary data.</text>
</comment>
<comment type="catalytic activity">
    <reaction evidence="1 11">
        <text>Endonucleolytic cleavage of DNA to give random double-stranded fragments with terminal 5'-phosphates, ATP is simultaneously hydrolyzed.</text>
        <dbReference type="EC" id="3.1.21.3"/>
    </reaction>
</comment>
<dbReference type="EC" id="3.1.21.3" evidence="11"/>
<dbReference type="SUPFAM" id="SSF52540">
    <property type="entry name" value="P-loop containing nucleoside triphosphate hydrolases"/>
    <property type="match status" value="2"/>
</dbReference>
<evidence type="ECO:0000259" key="12">
    <source>
        <dbReference type="PROSITE" id="PS51192"/>
    </source>
</evidence>
<evidence type="ECO:0000256" key="3">
    <source>
        <dbReference type="ARBA" id="ARBA00011296"/>
    </source>
</evidence>
<keyword evidence="14" id="KW-1185">Reference proteome</keyword>
<gene>
    <name evidence="13" type="ORF">HFM93_06820</name>
</gene>
<dbReference type="CDD" id="cd18800">
    <property type="entry name" value="SF2_C_EcoR124I-like"/>
    <property type="match status" value="1"/>
</dbReference>
<keyword evidence="7 13" id="KW-0255">Endonuclease</keyword>
<dbReference type="EMBL" id="JAAWUZ010000019">
    <property type="protein sequence ID" value="NSG29994.1"/>
    <property type="molecule type" value="Genomic_DNA"/>
</dbReference>
<keyword evidence="10 11" id="KW-0238">DNA-binding</keyword>
<dbReference type="InterPro" id="IPR055180">
    <property type="entry name" value="HsdR_RecA-like_helicase_dom_2"/>
</dbReference>
<feature type="domain" description="Helicase ATP-binding" evidence="12">
    <location>
        <begin position="274"/>
        <end position="470"/>
    </location>
</feature>
<reference evidence="13 14" key="1">
    <citation type="journal article" date="2020" name="Cell Host Microbe">
        <title>Functional and Genomic Variation between Human-Derived Isolates of Lachnospiraceae Reveals Inter- and Intra-Species Diversity.</title>
        <authorList>
            <person name="Sorbara M.T."/>
            <person name="Littmann E.R."/>
            <person name="Fontana E."/>
            <person name="Moody T.U."/>
            <person name="Kohout C.E."/>
            <person name="Gjonbalaj M."/>
            <person name="Eaton V."/>
            <person name="Seok R."/>
            <person name="Leiner I.M."/>
            <person name="Pamer E.G."/>
        </authorList>
    </citation>
    <scope>NUCLEOTIDE SEQUENCE [LARGE SCALE GENOMIC DNA]</scope>
    <source>
        <strain evidence="13 14">MSK.14.16</strain>
    </source>
</reference>
<dbReference type="Gene3D" id="3.90.1570.50">
    <property type="match status" value="1"/>
</dbReference>
<evidence type="ECO:0000256" key="1">
    <source>
        <dbReference type="ARBA" id="ARBA00000851"/>
    </source>
</evidence>
<dbReference type="PANTHER" id="PTHR30195">
    <property type="entry name" value="TYPE I SITE-SPECIFIC DEOXYRIBONUCLEASE PROTEIN SUBUNIT M AND R"/>
    <property type="match status" value="1"/>
</dbReference>
<comment type="similarity">
    <text evidence="2 11">Belongs to the HsdR family.</text>
</comment>
<dbReference type="CDD" id="cd22332">
    <property type="entry name" value="HsdR_N"/>
    <property type="match status" value="1"/>
</dbReference>
<evidence type="ECO:0000256" key="6">
    <source>
        <dbReference type="ARBA" id="ARBA00022747"/>
    </source>
</evidence>